<dbReference type="RefSeq" id="WP_119597921.1">
    <property type="nucleotide sequence ID" value="NZ_QXQA01000001.1"/>
</dbReference>
<sequence>MGFVNRRINKRARSFNRVRKSRAVLRQGAEQFASTDQDSNELIIVRESCNVRVETTDTQAAVSLQVGLQVAIALVISIIIGDNDRGQEIAQELLQASEVEQLNRQIVVIENSKDVTITTTDTDVAVNVQVLFQILLALIARIDIL</sequence>
<keyword evidence="2" id="KW-0946">Virion</keyword>
<organism evidence="2 3">
    <name type="scientific">Paenibacillus nanensis</name>
    <dbReference type="NCBI Taxonomy" id="393251"/>
    <lineage>
        <taxon>Bacteria</taxon>
        <taxon>Bacillati</taxon>
        <taxon>Bacillota</taxon>
        <taxon>Bacilli</taxon>
        <taxon>Bacillales</taxon>
        <taxon>Paenibacillaceae</taxon>
        <taxon>Paenibacillus</taxon>
    </lineage>
</organism>
<dbReference type="GO" id="GO:0031160">
    <property type="term" value="C:spore wall"/>
    <property type="evidence" value="ECO:0007669"/>
    <property type="project" value="InterPro"/>
</dbReference>
<dbReference type="Pfam" id="PF07552">
    <property type="entry name" value="Coat_X"/>
    <property type="match status" value="2"/>
</dbReference>
<evidence type="ECO:0000313" key="2">
    <source>
        <dbReference type="EMBL" id="RIX60545.1"/>
    </source>
</evidence>
<feature type="domain" description="Spore coat protein X/V" evidence="1">
    <location>
        <begin position="88"/>
        <end position="144"/>
    </location>
</feature>
<proteinExistence type="predicted"/>
<evidence type="ECO:0000313" key="3">
    <source>
        <dbReference type="Proteomes" id="UP000266482"/>
    </source>
</evidence>
<evidence type="ECO:0000259" key="1">
    <source>
        <dbReference type="Pfam" id="PF07552"/>
    </source>
</evidence>
<protein>
    <submittedName>
        <fullName evidence="2">Spore coat protein</fullName>
    </submittedName>
</protein>
<name>A0A3A1VJX1_9BACL</name>
<gene>
    <name evidence="2" type="ORF">D3P08_03030</name>
</gene>
<dbReference type="AlphaFoldDB" id="A0A3A1VJX1"/>
<comment type="caution">
    <text evidence="2">The sequence shown here is derived from an EMBL/GenBank/DDBJ whole genome shotgun (WGS) entry which is preliminary data.</text>
</comment>
<dbReference type="InterPro" id="IPR011428">
    <property type="entry name" value="Spore_coat_X/V"/>
</dbReference>
<accession>A0A3A1VJX1</accession>
<keyword evidence="3" id="KW-1185">Reference proteome</keyword>
<dbReference type="OrthoDB" id="2680713at2"/>
<dbReference type="GO" id="GO:0030435">
    <property type="term" value="P:sporulation resulting in formation of a cellular spore"/>
    <property type="evidence" value="ECO:0007669"/>
    <property type="project" value="InterPro"/>
</dbReference>
<feature type="domain" description="Spore coat protein X/V" evidence="1">
    <location>
        <begin position="27"/>
        <end position="80"/>
    </location>
</feature>
<dbReference type="Proteomes" id="UP000266482">
    <property type="component" value="Unassembled WGS sequence"/>
</dbReference>
<dbReference type="EMBL" id="QXQA01000001">
    <property type="protein sequence ID" value="RIX60545.1"/>
    <property type="molecule type" value="Genomic_DNA"/>
</dbReference>
<keyword evidence="2" id="KW-0167">Capsid protein</keyword>
<reference evidence="2 3" key="1">
    <citation type="submission" date="2018-09" db="EMBL/GenBank/DDBJ databases">
        <title>Paenibacillus aracenensis nov. sp. isolated from a cave in southern Spain.</title>
        <authorList>
            <person name="Jurado V."/>
            <person name="Gutierrez-Patricio S."/>
            <person name="Gonzalez-Pimentel J.L."/>
            <person name="Miller A.Z."/>
            <person name="Laiz L."/>
            <person name="Saiz-Jimenez C."/>
        </authorList>
    </citation>
    <scope>NUCLEOTIDE SEQUENCE [LARGE SCALE GENOMIC DNA]</scope>
    <source>
        <strain evidence="2 3">DSM 22867</strain>
    </source>
</reference>